<comment type="pathway">
    <text evidence="2">Cell wall biogenesis; peptidoglycan biosynthesis.</text>
</comment>
<feature type="signal peptide" evidence="16">
    <location>
        <begin position="1"/>
        <end position="20"/>
    </location>
</feature>
<keyword evidence="10" id="KW-0573">Peptidoglycan synthesis</keyword>
<feature type="domain" description="Peptidase S11 D-Ala-D-Ala carboxypeptidase A C-terminal" evidence="17">
    <location>
        <begin position="272"/>
        <end position="361"/>
    </location>
</feature>
<dbReference type="Pfam" id="PF00768">
    <property type="entry name" value="Peptidase_S11"/>
    <property type="match status" value="1"/>
</dbReference>
<dbReference type="Gene3D" id="3.40.710.10">
    <property type="entry name" value="DD-peptidase/beta-lactamase superfamily"/>
    <property type="match status" value="1"/>
</dbReference>
<dbReference type="PRINTS" id="PR00725">
    <property type="entry name" value="DADACBPTASE1"/>
</dbReference>
<dbReference type="InterPro" id="IPR015956">
    <property type="entry name" value="Peniciliin-bd_prot_C_sf"/>
</dbReference>
<feature type="active site" description="Proton acceptor" evidence="13">
    <location>
        <position position="58"/>
    </location>
</feature>
<evidence type="ECO:0000259" key="17">
    <source>
        <dbReference type="SMART" id="SM00936"/>
    </source>
</evidence>
<proteinExistence type="inferred from homology"/>
<dbReference type="InterPro" id="IPR037167">
    <property type="entry name" value="Peptidase_S11_C_sf"/>
</dbReference>
<dbReference type="AlphaFoldDB" id="A0A918KCX1"/>
<keyword evidence="11" id="KW-0961">Cell wall biogenesis/degradation</keyword>
<name>A0A918KCX1_9PROT</name>
<protein>
    <recommendedName>
        <fullName evidence="4">serine-type D-Ala-D-Ala carboxypeptidase</fullName>
        <ecNumber evidence="4">3.4.16.4</ecNumber>
    </recommendedName>
</protein>
<dbReference type="GO" id="GO:0006508">
    <property type="term" value="P:proteolysis"/>
    <property type="evidence" value="ECO:0007669"/>
    <property type="project" value="UniProtKB-KW"/>
</dbReference>
<dbReference type="Pfam" id="PF07943">
    <property type="entry name" value="PBP5_C"/>
    <property type="match status" value="1"/>
</dbReference>
<dbReference type="InterPro" id="IPR001967">
    <property type="entry name" value="Peptidase_S11_N"/>
</dbReference>
<dbReference type="SMART" id="SM00936">
    <property type="entry name" value="PBP5_C"/>
    <property type="match status" value="1"/>
</dbReference>
<dbReference type="SUPFAM" id="SSF69189">
    <property type="entry name" value="Penicillin-binding protein associated domain"/>
    <property type="match status" value="1"/>
</dbReference>
<evidence type="ECO:0000313" key="18">
    <source>
        <dbReference type="EMBL" id="GGX58999.1"/>
    </source>
</evidence>
<keyword evidence="9" id="KW-0133">Cell shape</keyword>
<evidence type="ECO:0000256" key="4">
    <source>
        <dbReference type="ARBA" id="ARBA00012448"/>
    </source>
</evidence>
<keyword evidence="8" id="KW-0378">Hydrolase</keyword>
<dbReference type="Proteomes" id="UP000600865">
    <property type="component" value="Unassembled WGS sequence"/>
</dbReference>
<feature type="binding site" evidence="14">
    <location>
        <position position="222"/>
    </location>
    <ligand>
        <name>substrate</name>
    </ligand>
</feature>
<feature type="chain" id="PRO_5038012483" description="serine-type D-Ala-D-Ala carboxypeptidase" evidence="16">
    <location>
        <begin position="21"/>
        <end position="378"/>
    </location>
</feature>
<dbReference type="GO" id="GO:0009002">
    <property type="term" value="F:serine-type D-Ala-D-Ala carboxypeptidase activity"/>
    <property type="evidence" value="ECO:0007669"/>
    <property type="project" value="UniProtKB-EC"/>
</dbReference>
<evidence type="ECO:0000313" key="19">
    <source>
        <dbReference type="Proteomes" id="UP000600865"/>
    </source>
</evidence>
<keyword evidence="5 18" id="KW-0121">Carboxypeptidase</keyword>
<dbReference type="EC" id="3.4.16.4" evidence="4"/>
<evidence type="ECO:0000256" key="2">
    <source>
        <dbReference type="ARBA" id="ARBA00004752"/>
    </source>
</evidence>
<feature type="active site" evidence="13">
    <location>
        <position position="120"/>
    </location>
</feature>
<organism evidence="18 19">
    <name type="scientific">Litorimonas cladophorae</name>
    <dbReference type="NCBI Taxonomy" id="1220491"/>
    <lineage>
        <taxon>Bacteria</taxon>
        <taxon>Pseudomonadati</taxon>
        <taxon>Pseudomonadota</taxon>
        <taxon>Alphaproteobacteria</taxon>
        <taxon>Maricaulales</taxon>
        <taxon>Robiginitomaculaceae</taxon>
    </lineage>
</organism>
<dbReference type="InterPro" id="IPR018044">
    <property type="entry name" value="Peptidase_S11"/>
</dbReference>
<dbReference type="InterPro" id="IPR012907">
    <property type="entry name" value="Peptidase_S11_C"/>
</dbReference>
<evidence type="ECO:0000256" key="3">
    <source>
        <dbReference type="ARBA" id="ARBA00007164"/>
    </source>
</evidence>
<comment type="function">
    <text evidence="1">Removes C-terminal D-alanyl residues from sugar-peptide cell wall precursors.</text>
</comment>
<evidence type="ECO:0000256" key="7">
    <source>
        <dbReference type="ARBA" id="ARBA00022729"/>
    </source>
</evidence>
<evidence type="ECO:0000256" key="10">
    <source>
        <dbReference type="ARBA" id="ARBA00022984"/>
    </source>
</evidence>
<keyword evidence="6" id="KW-0645">Protease</keyword>
<dbReference type="PANTHER" id="PTHR21581">
    <property type="entry name" value="D-ALANYL-D-ALANINE CARBOXYPEPTIDASE"/>
    <property type="match status" value="1"/>
</dbReference>
<evidence type="ECO:0000256" key="12">
    <source>
        <dbReference type="ARBA" id="ARBA00034000"/>
    </source>
</evidence>
<dbReference type="GO" id="GO:0009252">
    <property type="term" value="P:peptidoglycan biosynthetic process"/>
    <property type="evidence" value="ECO:0007669"/>
    <property type="project" value="UniProtKB-KW"/>
</dbReference>
<keyword evidence="19" id="KW-1185">Reference proteome</keyword>
<feature type="active site" description="Acyl-ester intermediate" evidence="13">
    <location>
        <position position="55"/>
    </location>
</feature>
<evidence type="ECO:0000256" key="16">
    <source>
        <dbReference type="SAM" id="SignalP"/>
    </source>
</evidence>
<sequence length="378" mass="40871">MFRSISIFSACLFLSTSAFAQSSFQTAAPHAVIVDAATGEVMFEKDAREPMSPASMTKIMTVDLVFAALKEGALSPSTEFTVSEDAWRRGGVKSGSSTMFLDVNSKASVADLLKGVIIQSGNDACIVLAEGMAGSETAFADQMTRRAQELGLTSATFRNATGWPHPEHEISALDLAKLAQQQIVTYPEYYPLYAERNFTWNGIKQSNRNPLLGRVNGADGLKTGHTEASGYGLVGSSLRGDDRRIIVINGLSSQTERRDAATQLMEAAFSQFRIYDLHKGGTEIAEVDVYMGKESSVSVSLTQDIKKGLAVLDRKNVSSSVRFTTAKAPISKGDKVAELEVSIPGRPKETYDLVAMEDVARKGLFSRAWTGLLTKIRG</sequence>
<keyword evidence="7 16" id="KW-0732">Signal</keyword>
<comment type="similarity">
    <text evidence="3 15">Belongs to the peptidase S11 family.</text>
</comment>
<evidence type="ECO:0000256" key="8">
    <source>
        <dbReference type="ARBA" id="ARBA00022801"/>
    </source>
</evidence>
<dbReference type="GO" id="GO:0071555">
    <property type="term" value="P:cell wall organization"/>
    <property type="evidence" value="ECO:0007669"/>
    <property type="project" value="UniProtKB-KW"/>
</dbReference>
<dbReference type="PANTHER" id="PTHR21581:SF6">
    <property type="entry name" value="TRAFFICKING PROTEIN PARTICLE COMPLEX SUBUNIT 12"/>
    <property type="match status" value="1"/>
</dbReference>
<evidence type="ECO:0000256" key="6">
    <source>
        <dbReference type="ARBA" id="ARBA00022670"/>
    </source>
</evidence>
<dbReference type="Gene3D" id="2.60.410.10">
    <property type="entry name" value="D-Ala-D-Ala carboxypeptidase, C-terminal domain"/>
    <property type="match status" value="1"/>
</dbReference>
<dbReference type="InterPro" id="IPR012338">
    <property type="entry name" value="Beta-lactam/transpept-like"/>
</dbReference>
<evidence type="ECO:0000256" key="14">
    <source>
        <dbReference type="PIRSR" id="PIRSR618044-2"/>
    </source>
</evidence>
<evidence type="ECO:0000256" key="13">
    <source>
        <dbReference type="PIRSR" id="PIRSR618044-1"/>
    </source>
</evidence>
<evidence type="ECO:0000256" key="5">
    <source>
        <dbReference type="ARBA" id="ARBA00022645"/>
    </source>
</evidence>
<evidence type="ECO:0000256" key="11">
    <source>
        <dbReference type="ARBA" id="ARBA00023316"/>
    </source>
</evidence>
<accession>A0A918KCX1</accession>
<gene>
    <name evidence="18" type="ORF">GCM10011309_05600</name>
</gene>
<dbReference type="EMBL" id="BMYV01000001">
    <property type="protein sequence ID" value="GGX58999.1"/>
    <property type="molecule type" value="Genomic_DNA"/>
</dbReference>
<dbReference type="GO" id="GO:0008360">
    <property type="term" value="P:regulation of cell shape"/>
    <property type="evidence" value="ECO:0007669"/>
    <property type="project" value="UniProtKB-KW"/>
</dbReference>
<comment type="caution">
    <text evidence="18">The sequence shown here is derived from an EMBL/GenBank/DDBJ whole genome shotgun (WGS) entry which is preliminary data.</text>
</comment>
<dbReference type="RefSeq" id="WP_233349759.1">
    <property type="nucleotide sequence ID" value="NZ_BMYV01000001.1"/>
</dbReference>
<comment type="catalytic activity">
    <reaction evidence="12">
        <text>Preferential cleavage: (Ac)2-L-Lys-D-Ala-|-D-Ala. Also transpeptidation of peptidyl-alanyl moieties that are N-acyl substituents of D-alanine.</text>
        <dbReference type="EC" id="3.4.16.4"/>
    </reaction>
</comment>
<evidence type="ECO:0000256" key="15">
    <source>
        <dbReference type="RuleBase" id="RU004016"/>
    </source>
</evidence>
<dbReference type="SUPFAM" id="SSF56601">
    <property type="entry name" value="beta-lactamase/transpeptidase-like"/>
    <property type="match status" value="1"/>
</dbReference>
<evidence type="ECO:0000256" key="1">
    <source>
        <dbReference type="ARBA" id="ARBA00003217"/>
    </source>
</evidence>
<evidence type="ECO:0000256" key="9">
    <source>
        <dbReference type="ARBA" id="ARBA00022960"/>
    </source>
</evidence>
<reference evidence="18 19" key="1">
    <citation type="journal article" date="2014" name="Int. J. Syst. Evol. Microbiol.">
        <title>Complete genome sequence of Corynebacterium casei LMG S-19264T (=DSM 44701T), isolated from a smear-ripened cheese.</title>
        <authorList>
            <consortium name="US DOE Joint Genome Institute (JGI-PGF)"/>
            <person name="Walter F."/>
            <person name="Albersmeier A."/>
            <person name="Kalinowski J."/>
            <person name="Ruckert C."/>
        </authorList>
    </citation>
    <scope>NUCLEOTIDE SEQUENCE [LARGE SCALE GENOMIC DNA]</scope>
    <source>
        <strain evidence="18 19">KCTC 23968</strain>
    </source>
</reference>